<dbReference type="InterPro" id="IPR050386">
    <property type="entry name" value="Glycosyl_hydrolase_5"/>
</dbReference>
<dbReference type="AlphaFoldDB" id="A0AAD5TBH9"/>
<comment type="similarity">
    <text evidence="2">Belongs to the glycosyl hydrolase 5 (cellulase A) family.</text>
</comment>
<gene>
    <name evidence="10" type="ORF">HK100_001790</name>
</gene>
<dbReference type="Gene3D" id="3.20.20.80">
    <property type="entry name" value="Glycosidases"/>
    <property type="match status" value="1"/>
</dbReference>
<dbReference type="Proteomes" id="UP001211907">
    <property type="component" value="Unassembled WGS sequence"/>
</dbReference>
<keyword evidence="11" id="KW-1185">Reference proteome</keyword>
<name>A0AAD5TBH9_9FUNG</name>
<comment type="caution">
    <text evidence="10">The sequence shown here is derived from an EMBL/GenBank/DDBJ whole genome shotgun (WGS) entry which is preliminary data.</text>
</comment>
<evidence type="ECO:0000256" key="5">
    <source>
        <dbReference type="ARBA" id="ARBA00022801"/>
    </source>
</evidence>
<proteinExistence type="inferred from homology"/>
<keyword evidence="7" id="KW-0119">Carbohydrate metabolism</keyword>
<dbReference type="InterPro" id="IPR017853">
    <property type="entry name" value="GH"/>
</dbReference>
<reference evidence="10" key="1">
    <citation type="submission" date="2020-05" db="EMBL/GenBank/DDBJ databases">
        <title>Phylogenomic resolution of chytrid fungi.</title>
        <authorList>
            <person name="Stajich J.E."/>
            <person name="Amses K."/>
            <person name="Simmons R."/>
            <person name="Seto K."/>
            <person name="Myers J."/>
            <person name="Bonds A."/>
            <person name="Quandt C.A."/>
            <person name="Barry K."/>
            <person name="Liu P."/>
            <person name="Grigoriev I."/>
            <person name="Longcore J.E."/>
            <person name="James T.Y."/>
        </authorList>
    </citation>
    <scope>NUCLEOTIDE SEQUENCE</scope>
    <source>
        <strain evidence="10">JEL0513</strain>
    </source>
</reference>
<evidence type="ECO:0000256" key="3">
    <source>
        <dbReference type="ARBA" id="ARBA00022525"/>
    </source>
</evidence>
<keyword evidence="8" id="KW-0326">Glycosidase</keyword>
<keyword evidence="4" id="KW-0732">Signal</keyword>
<dbReference type="PANTHER" id="PTHR31297">
    <property type="entry name" value="GLUCAN ENDO-1,6-BETA-GLUCOSIDASE B"/>
    <property type="match status" value="1"/>
</dbReference>
<comment type="subcellular location">
    <subcellularLocation>
        <location evidence="1">Secreted</location>
    </subcellularLocation>
</comment>
<keyword evidence="3" id="KW-0964">Secreted</keyword>
<dbReference type="PANTHER" id="PTHR31297:SF39">
    <property type="entry name" value="GLUCAN ENDO-1,6-BETA-GLUCOSIDASE B"/>
    <property type="match status" value="1"/>
</dbReference>
<dbReference type="EMBL" id="JADGJH010000014">
    <property type="protein sequence ID" value="KAJ3142537.1"/>
    <property type="molecule type" value="Genomic_DNA"/>
</dbReference>
<accession>A0AAD5TBH9</accession>
<evidence type="ECO:0000313" key="10">
    <source>
        <dbReference type="EMBL" id="KAJ3142537.1"/>
    </source>
</evidence>
<organism evidence="10 11">
    <name type="scientific">Physocladia obscura</name>
    <dbReference type="NCBI Taxonomy" id="109957"/>
    <lineage>
        <taxon>Eukaryota</taxon>
        <taxon>Fungi</taxon>
        <taxon>Fungi incertae sedis</taxon>
        <taxon>Chytridiomycota</taxon>
        <taxon>Chytridiomycota incertae sedis</taxon>
        <taxon>Chytridiomycetes</taxon>
        <taxon>Chytridiales</taxon>
        <taxon>Chytriomycetaceae</taxon>
        <taxon>Physocladia</taxon>
    </lineage>
</organism>
<dbReference type="GO" id="GO:0009251">
    <property type="term" value="P:glucan catabolic process"/>
    <property type="evidence" value="ECO:0007669"/>
    <property type="project" value="TreeGrafter"/>
</dbReference>
<keyword evidence="9" id="KW-0624">Polysaccharide degradation</keyword>
<evidence type="ECO:0000256" key="4">
    <source>
        <dbReference type="ARBA" id="ARBA00022729"/>
    </source>
</evidence>
<sequence length="209" mass="22736">MDNERCQSSYLNASCTDDRGSADGTSTIVGEFSLSVPDDLQFTAAWDPSTQRDFYEDWFAAQLYAYQKQLGWIFWSWKTQLGDYRWDYKAAVAAGVIPTDWNDLKGPCGGGDVVTLAESLSITNTISKTNQANSKTTVNSAIATTIFDFDTTFSKSLLNTATATGTATAIRNISAQITATISDRVTASDAILTNKLVDLAFVVILFVLS</sequence>
<dbReference type="SUPFAM" id="SSF51445">
    <property type="entry name" value="(Trans)glycosidases"/>
    <property type="match status" value="1"/>
</dbReference>
<evidence type="ECO:0000256" key="7">
    <source>
        <dbReference type="ARBA" id="ARBA00023277"/>
    </source>
</evidence>
<evidence type="ECO:0000256" key="6">
    <source>
        <dbReference type="ARBA" id="ARBA00023180"/>
    </source>
</evidence>
<dbReference type="GO" id="GO:0009986">
    <property type="term" value="C:cell surface"/>
    <property type="evidence" value="ECO:0007669"/>
    <property type="project" value="TreeGrafter"/>
</dbReference>
<dbReference type="GO" id="GO:0005576">
    <property type="term" value="C:extracellular region"/>
    <property type="evidence" value="ECO:0007669"/>
    <property type="project" value="UniProtKB-SubCell"/>
</dbReference>
<protein>
    <submittedName>
        <fullName evidence="10">Uncharacterized protein</fullName>
    </submittedName>
</protein>
<keyword evidence="5" id="KW-0378">Hydrolase</keyword>
<evidence type="ECO:0000256" key="9">
    <source>
        <dbReference type="ARBA" id="ARBA00023326"/>
    </source>
</evidence>
<evidence type="ECO:0000256" key="2">
    <source>
        <dbReference type="ARBA" id="ARBA00005641"/>
    </source>
</evidence>
<evidence type="ECO:0000313" key="11">
    <source>
        <dbReference type="Proteomes" id="UP001211907"/>
    </source>
</evidence>
<evidence type="ECO:0000256" key="1">
    <source>
        <dbReference type="ARBA" id="ARBA00004613"/>
    </source>
</evidence>
<keyword evidence="6" id="KW-0325">Glycoprotein</keyword>
<evidence type="ECO:0000256" key="8">
    <source>
        <dbReference type="ARBA" id="ARBA00023295"/>
    </source>
</evidence>
<dbReference type="GO" id="GO:0004338">
    <property type="term" value="F:glucan exo-1,3-beta-glucosidase activity"/>
    <property type="evidence" value="ECO:0007669"/>
    <property type="project" value="TreeGrafter"/>
</dbReference>